<evidence type="ECO:0000313" key="13">
    <source>
        <dbReference type="EMBL" id="PCJ42945.1"/>
    </source>
</evidence>
<evidence type="ECO:0000256" key="9">
    <source>
        <dbReference type="ARBA" id="ARBA00023167"/>
    </source>
</evidence>
<dbReference type="PANTHER" id="PTHR45754">
    <property type="entry name" value="METHYLENETETRAHYDROFOLATE REDUCTASE"/>
    <property type="match status" value="1"/>
</dbReference>
<comment type="pathway">
    <text evidence="10">Amino-acid biosynthesis; L-methionine biosynthesis via de novo pathway.</text>
</comment>
<evidence type="ECO:0000256" key="11">
    <source>
        <dbReference type="ARBA" id="ARBA00048628"/>
    </source>
</evidence>
<dbReference type="NCBIfam" id="TIGR00676">
    <property type="entry name" value="fadh2"/>
    <property type="match status" value="1"/>
</dbReference>
<dbReference type="GO" id="GO:0035999">
    <property type="term" value="P:tetrahydrofolate interconversion"/>
    <property type="evidence" value="ECO:0007669"/>
    <property type="project" value="UniProtKB-UniPathway"/>
</dbReference>
<dbReference type="SUPFAM" id="SSF51730">
    <property type="entry name" value="FAD-linked oxidoreductase"/>
    <property type="match status" value="1"/>
</dbReference>
<dbReference type="Pfam" id="PF02219">
    <property type="entry name" value="MTHFR"/>
    <property type="match status" value="1"/>
</dbReference>
<dbReference type="CDD" id="cd00537">
    <property type="entry name" value="MTHFR"/>
    <property type="match status" value="1"/>
</dbReference>
<reference evidence="14" key="1">
    <citation type="submission" date="2017-08" db="EMBL/GenBank/DDBJ databases">
        <title>A dynamic microbial community with high functional redundancy inhabits the cold, oxic subseafloor aquifer.</title>
        <authorList>
            <person name="Tully B.J."/>
            <person name="Wheat C.G."/>
            <person name="Glazer B.T."/>
            <person name="Huber J.A."/>
        </authorList>
    </citation>
    <scope>NUCLEOTIDE SEQUENCE [LARGE SCALE GENOMIC DNA]</scope>
</reference>
<gene>
    <name evidence="13" type="primary">metF</name>
    <name evidence="13" type="ORF">COA71_03300</name>
</gene>
<keyword evidence="9" id="KW-0486">Methionine biosynthesis</keyword>
<keyword evidence="7 12" id="KW-0560">Oxidoreductase</keyword>
<comment type="caution">
    <text evidence="13">The sequence shown here is derived from an EMBL/GenBank/DDBJ whole genome shotgun (WGS) entry which is preliminary data.</text>
</comment>
<evidence type="ECO:0000256" key="7">
    <source>
        <dbReference type="ARBA" id="ARBA00023002"/>
    </source>
</evidence>
<evidence type="ECO:0000256" key="2">
    <source>
        <dbReference type="ARBA" id="ARBA00004777"/>
    </source>
</evidence>
<keyword evidence="4" id="KW-0028">Amino-acid biosynthesis</keyword>
<evidence type="ECO:0000256" key="3">
    <source>
        <dbReference type="ARBA" id="ARBA00006743"/>
    </source>
</evidence>
<evidence type="ECO:0000256" key="10">
    <source>
        <dbReference type="ARBA" id="ARBA00034478"/>
    </source>
</evidence>
<comment type="pathway">
    <text evidence="2 12">One-carbon metabolism; tetrahydrofolate interconversion.</text>
</comment>
<dbReference type="EC" id="1.5.1.54" evidence="12"/>
<dbReference type="GO" id="GO:0106312">
    <property type="term" value="F:methylenetetrahydrofolate reductase (NADH) activity"/>
    <property type="evidence" value="ECO:0007669"/>
    <property type="project" value="UniProtKB-EC"/>
</dbReference>
<evidence type="ECO:0000256" key="4">
    <source>
        <dbReference type="ARBA" id="ARBA00022605"/>
    </source>
</evidence>
<keyword evidence="6 12" id="KW-0274">FAD</keyword>
<dbReference type="GO" id="GO:0071949">
    <property type="term" value="F:FAD binding"/>
    <property type="evidence" value="ECO:0007669"/>
    <property type="project" value="TreeGrafter"/>
</dbReference>
<dbReference type="AlphaFoldDB" id="A0A2A5CHH7"/>
<dbReference type="GO" id="GO:0005829">
    <property type="term" value="C:cytosol"/>
    <property type="evidence" value="ECO:0007669"/>
    <property type="project" value="InterPro"/>
</dbReference>
<evidence type="ECO:0000256" key="1">
    <source>
        <dbReference type="ARBA" id="ARBA00001974"/>
    </source>
</evidence>
<dbReference type="InterPro" id="IPR003171">
    <property type="entry name" value="Mehydrof_redctse-like"/>
</dbReference>
<keyword evidence="5 12" id="KW-0285">Flavoprotein</keyword>
<comment type="catalytic activity">
    <reaction evidence="11">
        <text>(6S)-5-methyl-5,6,7,8-tetrahydrofolate + NAD(+) = (6R)-5,10-methylene-5,6,7,8-tetrahydrofolate + NADH + H(+)</text>
        <dbReference type="Rhea" id="RHEA:19821"/>
        <dbReference type="ChEBI" id="CHEBI:15378"/>
        <dbReference type="ChEBI" id="CHEBI:15636"/>
        <dbReference type="ChEBI" id="CHEBI:18608"/>
        <dbReference type="ChEBI" id="CHEBI:57540"/>
        <dbReference type="ChEBI" id="CHEBI:57945"/>
        <dbReference type="EC" id="1.5.1.54"/>
    </reaction>
    <physiologicalReaction direction="right-to-left" evidence="11">
        <dbReference type="Rhea" id="RHEA:19823"/>
    </physiologicalReaction>
</comment>
<accession>A0A2A5CHH7</accession>
<dbReference type="Proteomes" id="UP000228987">
    <property type="component" value="Unassembled WGS sequence"/>
</dbReference>
<dbReference type="PANTHER" id="PTHR45754:SF3">
    <property type="entry name" value="METHYLENETETRAHYDROFOLATE REDUCTASE (NADPH)"/>
    <property type="match status" value="1"/>
</dbReference>
<comment type="cofactor">
    <cofactor evidence="1 12">
        <name>FAD</name>
        <dbReference type="ChEBI" id="CHEBI:57692"/>
    </cofactor>
</comment>
<dbReference type="GO" id="GO:0009086">
    <property type="term" value="P:methionine biosynthetic process"/>
    <property type="evidence" value="ECO:0007669"/>
    <property type="project" value="UniProtKB-KW"/>
</dbReference>
<sequence length="292" mass="31890">MSFSDKNEEVSVSFEFFPPADLNNAGRFWDSIDDLASLNPSFISITYGAGGTTRDRSLKILQRILAETSLDPIAHLTCVGSSKDEADDMARQFHAAGITRLVALRGDPPGGQDDFSAHPQGYANATEFIQGLSKVADFDITVAAYPEKHPESPSLEHEIDVLKQKIDAGAKRCITQFFFDTDVYLRFVDKARSSGIDIPIIPGILPILNFSRVQDLAARCGAHIPAWLIDLFEGIETSSSTNNMLAAAVVIEQCDKLYAAGVRDFHFYTLNKSDLARAVCHSLGVRAEGEST</sequence>
<organism evidence="13 14">
    <name type="scientific">SAR86 cluster bacterium</name>
    <dbReference type="NCBI Taxonomy" id="2030880"/>
    <lineage>
        <taxon>Bacteria</taxon>
        <taxon>Pseudomonadati</taxon>
        <taxon>Pseudomonadota</taxon>
        <taxon>Gammaproteobacteria</taxon>
        <taxon>SAR86 cluster</taxon>
    </lineage>
</organism>
<dbReference type="EMBL" id="NVWI01000002">
    <property type="protein sequence ID" value="PCJ42945.1"/>
    <property type="molecule type" value="Genomic_DNA"/>
</dbReference>
<proteinExistence type="inferred from homology"/>
<dbReference type="InterPro" id="IPR004620">
    <property type="entry name" value="MTHF_reductase_bac"/>
</dbReference>
<dbReference type="Gene3D" id="3.20.20.220">
    <property type="match status" value="1"/>
</dbReference>
<evidence type="ECO:0000256" key="6">
    <source>
        <dbReference type="ARBA" id="ARBA00022827"/>
    </source>
</evidence>
<keyword evidence="8" id="KW-0520">NAD</keyword>
<evidence type="ECO:0000256" key="12">
    <source>
        <dbReference type="RuleBase" id="RU003862"/>
    </source>
</evidence>
<evidence type="ECO:0000256" key="8">
    <source>
        <dbReference type="ARBA" id="ARBA00023027"/>
    </source>
</evidence>
<dbReference type="UniPathway" id="UPA00193"/>
<comment type="similarity">
    <text evidence="3 12">Belongs to the methylenetetrahydrofolate reductase family.</text>
</comment>
<dbReference type="InterPro" id="IPR029041">
    <property type="entry name" value="FAD-linked_oxidoreductase-like"/>
</dbReference>
<name>A0A2A5CHH7_9GAMM</name>
<protein>
    <recommendedName>
        <fullName evidence="12">Methylenetetrahydrofolate reductase</fullName>
        <ecNumber evidence="12">1.5.1.54</ecNumber>
    </recommendedName>
</protein>
<evidence type="ECO:0000313" key="14">
    <source>
        <dbReference type="Proteomes" id="UP000228987"/>
    </source>
</evidence>
<evidence type="ECO:0000256" key="5">
    <source>
        <dbReference type="ARBA" id="ARBA00022630"/>
    </source>
</evidence>